<evidence type="ECO:0000259" key="8">
    <source>
        <dbReference type="PROSITE" id="PS50928"/>
    </source>
</evidence>
<evidence type="ECO:0000256" key="5">
    <source>
        <dbReference type="ARBA" id="ARBA00022989"/>
    </source>
</evidence>
<keyword evidence="12" id="KW-1185">Reference proteome</keyword>
<dbReference type="InterPro" id="IPR045621">
    <property type="entry name" value="BPD_transp_1_N"/>
</dbReference>
<dbReference type="EMBL" id="LDQA01000041">
    <property type="protein sequence ID" value="KTR04100.1"/>
    <property type="molecule type" value="Genomic_DNA"/>
</dbReference>
<evidence type="ECO:0000313" key="12">
    <source>
        <dbReference type="Proteomes" id="UP000078529"/>
    </source>
</evidence>
<dbReference type="PROSITE" id="PS51257">
    <property type="entry name" value="PROKAR_LIPOPROTEIN"/>
    <property type="match status" value="1"/>
</dbReference>
<feature type="transmembrane region" description="Helical" evidence="7">
    <location>
        <begin position="279"/>
        <end position="300"/>
    </location>
</feature>
<dbReference type="RefSeq" id="WP_058601377.1">
    <property type="nucleotide sequence ID" value="NZ_LDPZ01000023.1"/>
</dbReference>
<feature type="transmembrane region" description="Helical" evidence="7">
    <location>
        <begin position="170"/>
        <end position="187"/>
    </location>
</feature>
<dbReference type="Gene3D" id="1.10.3720.10">
    <property type="entry name" value="MetI-like"/>
    <property type="match status" value="1"/>
</dbReference>
<dbReference type="EMBL" id="LDPZ01000023">
    <property type="protein sequence ID" value="KTQ95283.1"/>
    <property type="molecule type" value="Genomic_DNA"/>
</dbReference>
<evidence type="ECO:0000256" key="2">
    <source>
        <dbReference type="ARBA" id="ARBA00022448"/>
    </source>
</evidence>
<proteinExistence type="inferred from homology"/>
<keyword evidence="3" id="KW-1003">Cell membrane</keyword>
<dbReference type="Pfam" id="PF19300">
    <property type="entry name" value="BPD_transp_1_N"/>
    <property type="match status" value="1"/>
</dbReference>
<dbReference type="CDD" id="cd06261">
    <property type="entry name" value="TM_PBP2"/>
    <property type="match status" value="1"/>
</dbReference>
<reference evidence="11 12" key="1">
    <citation type="journal article" date="2016" name="Front. Microbiol.">
        <title>Genomic Resource of Rice Seed Associated Bacteria.</title>
        <authorList>
            <person name="Midha S."/>
            <person name="Bansal K."/>
            <person name="Sharma S."/>
            <person name="Kumar N."/>
            <person name="Patil P.P."/>
            <person name="Chaudhry V."/>
            <person name="Patil P.B."/>
        </authorList>
    </citation>
    <scope>NUCLEOTIDE SEQUENCE [LARGE SCALE GENOMIC DNA]</scope>
    <source>
        <strain evidence="9 11">NS226</strain>
        <strain evidence="10 12">NS365</strain>
    </source>
</reference>
<evidence type="ECO:0000256" key="3">
    <source>
        <dbReference type="ARBA" id="ARBA00022475"/>
    </source>
</evidence>
<dbReference type="GO" id="GO:0055085">
    <property type="term" value="P:transmembrane transport"/>
    <property type="evidence" value="ECO:0007669"/>
    <property type="project" value="InterPro"/>
</dbReference>
<sequence length="307" mass="33298">MLSFALRRLLTSIPVVLIAVTACFFILRLAPGGPFDQERALPPDILANLRAHYNLDLPLFQQYLMYLGGLLRGDLGPSFVTKDFTVGQQIAIGLPYTLVLGGSAFLVALVVGTVAGVYGALHQNKASDYWIAAVIMIGVVVPNFLVAPILQLLFGIKLGWLPVGGWGDGSWPHLVLPVFVLAFPHAGRISRLMRGSMIEVLNSNYIRTARAKGVGARLMVTRHAIKPALTPVVSYLGPAAGHLLTGSIVVEQIFGIPGIGRYFIQAALNRDYGMVLGTVVFYMVLIVVLNLLVDLAYAWLDPRVRAR</sequence>
<evidence type="ECO:0000256" key="1">
    <source>
        <dbReference type="ARBA" id="ARBA00004651"/>
    </source>
</evidence>
<keyword evidence="4 7" id="KW-0812">Transmembrane</keyword>
<dbReference type="Proteomes" id="UP000078272">
    <property type="component" value="Unassembled WGS sequence"/>
</dbReference>
<dbReference type="STRING" id="401562.NS365_16470"/>
<evidence type="ECO:0000313" key="11">
    <source>
        <dbReference type="Proteomes" id="UP000078272"/>
    </source>
</evidence>
<dbReference type="OrthoDB" id="7375736at2"/>
<protein>
    <submittedName>
        <fullName evidence="9">Oligopeptide transporter permease</fullName>
    </submittedName>
</protein>
<name>A0A175R9Q7_9HYPH</name>
<feature type="transmembrane region" description="Helical" evidence="7">
    <location>
        <begin position="96"/>
        <end position="118"/>
    </location>
</feature>
<dbReference type="GO" id="GO:0005886">
    <property type="term" value="C:plasma membrane"/>
    <property type="evidence" value="ECO:0007669"/>
    <property type="project" value="UniProtKB-SubCell"/>
</dbReference>
<feature type="transmembrane region" description="Helical" evidence="7">
    <location>
        <begin position="130"/>
        <end position="150"/>
    </location>
</feature>
<comment type="subcellular location">
    <subcellularLocation>
        <location evidence="1 7">Cell membrane</location>
        <topology evidence="1 7">Multi-pass membrane protein</topology>
    </subcellularLocation>
</comment>
<dbReference type="PATRIC" id="fig|401562.3.peg.1951"/>
<evidence type="ECO:0000256" key="6">
    <source>
        <dbReference type="ARBA" id="ARBA00023136"/>
    </source>
</evidence>
<feature type="domain" description="ABC transmembrane type-1" evidence="8">
    <location>
        <begin position="94"/>
        <end position="293"/>
    </location>
</feature>
<evidence type="ECO:0000313" key="9">
    <source>
        <dbReference type="EMBL" id="KTQ95283.1"/>
    </source>
</evidence>
<dbReference type="Pfam" id="PF00528">
    <property type="entry name" value="BPD_transp_1"/>
    <property type="match status" value="1"/>
</dbReference>
<dbReference type="eggNOG" id="COG0601">
    <property type="taxonomic scope" value="Bacteria"/>
</dbReference>
<dbReference type="PROSITE" id="PS50928">
    <property type="entry name" value="ABC_TM1"/>
    <property type="match status" value="1"/>
</dbReference>
<feature type="transmembrane region" description="Helical" evidence="7">
    <location>
        <begin position="9"/>
        <end position="30"/>
    </location>
</feature>
<comment type="caution">
    <text evidence="9">The sequence shown here is derived from an EMBL/GenBank/DDBJ whole genome shotgun (WGS) entry which is preliminary data.</text>
</comment>
<comment type="similarity">
    <text evidence="7">Belongs to the binding-protein-dependent transport system permease family.</text>
</comment>
<gene>
    <name evidence="9" type="primary">oppB</name>
    <name evidence="9" type="ORF">NS226_12050</name>
    <name evidence="10" type="ORF">NS365_16470</name>
</gene>
<keyword evidence="5 7" id="KW-1133">Transmembrane helix</keyword>
<keyword evidence="2 7" id="KW-0813">Transport</keyword>
<dbReference type="PANTHER" id="PTHR43163:SF6">
    <property type="entry name" value="DIPEPTIDE TRANSPORT SYSTEM PERMEASE PROTEIN DPPB-RELATED"/>
    <property type="match status" value="1"/>
</dbReference>
<organism evidence="9 11">
    <name type="scientific">Aureimonas ureilytica</name>
    <dbReference type="NCBI Taxonomy" id="401562"/>
    <lineage>
        <taxon>Bacteria</taxon>
        <taxon>Pseudomonadati</taxon>
        <taxon>Pseudomonadota</taxon>
        <taxon>Alphaproteobacteria</taxon>
        <taxon>Hyphomicrobiales</taxon>
        <taxon>Aurantimonadaceae</taxon>
        <taxon>Aureimonas</taxon>
    </lineage>
</organism>
<dbReference type="InterPro" id="IPR035906">
    <property type="entry name" value="MetI-like_sf"/>
</dbReference>
<evidence type="ECO:0000256" key="7">
    <source>
        <dbReference type="RuleBase" id="RU363032"/>
    </source>
</evidence>
<keyword evidence="6 7" id="KW-0472">Membrane</keyword>
<dbReference type="SUPFAM" id="SSF161098">
    <property type="entry name" value="MetI-like"/>
    <property type="match status" value="1"/>
</dbReference>
<dbReference type="PANTHER" id="PTHR43163">
    <property type="entry name" value="DIPEPTIDE TRANSPORT SYSTEM PERMEASE PROTEIN DPPB-RELATED"/>
    <property type="match status" value="1"/>
</dbReference>
<evidence type="ECO:0000313" key="10">
    <source>
        <dbReference type="EMBL" id="KTR04100.1"/>
    </source>
</evidence>
<dbReference type="InterPro" id="IPR000515">
    <property type="entry name" value="MetI-like"/>
</dbReference>
<dbReference type="Proteomes" id="UP000078529">
    <property type="component" value="Unassembled WGS sequence"/>
</dbReference>
<accession>A0A175R9Q7</accession>
<evidence type="ECO:0000256" key="4">
    <source>
        <dbReference type="ARBA" id="ARBA00022692"/>
    </source>
</evidence>
<dbReference type="AlphaFoldDB" id="A0A175R9Q7"/>